<feature type="transmembrane region" description="Helical" evidence="1">
    <location>
        <begin position="147"/>
        <end position="169"/>
    </location>
</feature>
<feature type="transmembrane region" description="Helical" evidence="1">
    <location>
        <begin position="33"/>
        <end position="50"/>
    </location>
</feature>
<keyword evidence="3" id="KW-1185">Reference proteome</keyword>
<accession>A0A0A8E520</accession>
<name>A0A0A8E520_9GAMM</name>
<feature type="transmembrane region" description="Helical" evidence="1">
    <location>
        <begin position="77"/>
        <end position="96"/>
    </location>
</feature>
<dbReference type="AlphaFoldDB" id="A0A0A8E520"/>
<keyword evidence="1" id="KW-1133">Transmembrane helix</keyword>
<organism evidence="2 3">
    <name type="scientific">Allofrancisella guangzhouensis</name>
    <dbReference type="NCBI Taxonomy" id="594679"/>
    <lineage>
        <taxon>Bacteria</taxon>
        <taxon>Pseudomonadati</taxon>
        <taxon>Pseudomonadota</taxon>
        <taxon>Gammaproteobacteria</taxon>
        <taxon>Thiotrichales</taxon>
        <taxon>Francisellaceae</taxon>
        <taxon>Allofrancisella</taxon>
    </lineage>
</organism>
<evidence type="ECO:0000256" key="1">
    <source>
        <dbReference type="SAM" id="Phobius"/>
    </source>
</evidence>
<dbReference type="EMBL" id="CP010427">
    <property type="protein sequence ID" value="AJC49049.1"/>
    <property type="molecule type" value="Genomic_DNA"/>
</dbReference>
<gene>
    <name evidence="2" type="ORF">SD28_05085</name>
</gene>
<evidence type="ECO:0000313" key="3">
    <source>
        <dbReference type="Proteomes" id="UP000031104"/>
    </source>
</evidence>
<feature type="transmembrane region" description="Helical" evidence="1">
    <location>
        <begin position="6"/>
        <end position="26"/>
    </location>
</feature>
<protein>
    <submittedName>
        <fullName evidence="2">MFS transporter</fullName>
    </submittedName>
</protein>
<dbReference type="HOGENOM" id="CLU_1568459_0_0_6"/>
<keyword evidence="1" id="KW-0812">Transmembrane</keyword>
<evidence type="ECO:0000313" key="2">
    <source>
        <dbReference type="EMBL" id="AJC49049.1"/>
    </source>
</evidence>
<dbReference type="Proteomes" id="UP000031104">
    <property type="component" value="Chromosome"/>
</dbReference>
<sequence>MLKRYINNIGLFLGIIGLIVFVFGFAEKGILEKNLAVLYATLLLFVSALIQKEPFFTGLEGIALICANTVFWQVDQVYSLIIFVGLCFVFTMWYFARYKLNFARASAFIGLVSLCLGIVLVRNEFMVVCGVFLAIYAVFSIRQGFTVSWVFLVLNILFTVVAVTSLYGFY</sequence>
<dbReference type="STRING" id="594679.SD28_05085"/>
<keyword evidence="1" id="KW-0472">Membrane</keyword>
<dbReference type="RefSeq" id="WP_039124749.1">
    <property type="nucleotide sequence ID" value="NZ_CP010427.1"/>
</dbReference>
<proteinExistence type="predicted"/>
<dbReference type="OrthoDB" id="5604428at2"/>
<dbReference type="KEGG" id="fgu:SD28_05085"/>
<reference evidence="2 3" key="1">
    <citation type="submission" date="2014-12" db="EMBL/GenBank/DDBJ databases">
        <title>Complete genome sequence of Francisella guanzhouensis strain 08HL01032 isolated from air-conditioning system in China.</title>
        <authorList>
            <person name="Svensson D."/>
            <person name="Ohrman C."/>
            <person name="Backman S."/>
            <person name="Karlsson E."/>
            <person name="Nilsson E."/>
            <person name="Bystrom M."/>
            <person name="Larkeryd A."/>
            <person name="Stenberg P."/>
            <person name="Scholtz H.C."/>
            <person name="Forsman M."/>
            <person name="Sjodin A."/>
        </authorList>
    </citation>
    <scope>NUCLEOTIDE SEQUENCE [LARGE SCALE GENOMIC DNA]</scope>
    <source>
        <strain evidence="2 3">08HL01032</strain>
    </source>
</reference>
<feature type="transmembrane region" description="Helical" evidence="1">
    <location>
        <begin position="108"/>
        <end position="141"/>
    </location>
</feature>